<feature type="compositionally biased region" description="Polar residues" evidence="5">
    <location>
        <begin position="529"/>
        <end position="540"/>
    </location>
</feature>
<dbReference type="SUPFAM" id="SSF56024">
    <property type="entry name" value="Phospholipase D/nuclease"/>
    <property type="match status" value="1"/>
</dbReference>
<feature type="region of interest" description="Disordered" evidence="5">
    <location>
        <begin position="464"/>
        <end position="549"/>
    </location>
</feature>
<feature type="compositionally biased region" description="Pro residues" evidence="5">
    <location>
        <begin position="514"/>
        <end position="527"/>
    </location>
</feature>
<comment type="caution">
    <text evidence="7">The sequence shown here is derived from an EMBL/GenBank/DDBJ whole genome shotgun (WGS) entry which is preliminary data.</text>
</comment>
<accession>A0A9W7WYC5</accession>
<evidence type="ECO:0000256" key="3">
    <source>
        <dbReference type="ARBA" id="ARBA00022490"/>
    </source>
</evidence>
<proteinExistence type="inferred from homology"/>
<evidence type="ECO:0000256" key="4">
    <source>
        <dbReference type="ARBA" id="ARBA00023212"/>
    </source>
</evidence>
<dbReference type="PANTHER" id="PTHR16181">
    <property type="entry name" value="PROTEIN FAM83A-RELATED"/>
    <property type="match status" value="1"/>
</dbReference>
<dbReference type="Pfam" id="PF07894">
    <property type="entry name" value="SACK1"/>
    <property type="match status" value="1"/>
</dbReference>
<dbReference type="Gene3D" id="3.30.870.10">
    <property type="entry name" value="Endonuclease Chain A"/>
    <property type="match status" value="1"/>
</dbReference>
<feature type="compositionally biased region" description="Polar residues" evidence="5">
    <location>
        <begin position="476"/>
        <end position="508"/>
    </location>
</feature>
<dbReference type="Proteomes" id="UP001059041">
    <property type="component" value="Linkage Group LG4"/>
</dbReference>
<dbReference type="InterPro" id="IPR050944">
    <property type="entry name" value="FAM83"/>
</dbReference>
<keyword evidence="3" id="KW-0963">Cytoplasm</keyword>
<evidence type="ECO:0000256" key="2">
    <source>
        <dbReference type="ARBA" id="ARBA00006937"/>
    </source>
</evidence>
<dbReference type="PANTHER" id="PTHR16181:SF29">
    <property type="entry name" value="PROTEIN FAM83A-RELATED"/>
    <property type="match status" value="1"/>
</dbReference>
<keyword evidence="8" id="KW-1185">Reference proteome</keyword>
<name>A0A9W7WYC5_TRIRA</name>
<evidence type="ECO:0000313" key="8">
    <source>
        <dbReference type="Proteomes" id="UP001059041"/>
    </source>
</evidence>
<keyword evidence="4" id="KW-0206">Cytoskeleton</keyword>
<comment type="subcellular location">
    <subcellularLocation>
        <location evidence="1">Cytoplasm</location>
        <location evidence="1">Cytoskeleton</location>
    </subcellularLocation>
</comment>
<evidence type="ECO:0000256" key="5">
    <source>
        <dbReference type="SAM" id="MobiDB-lite"/>
    </source>
</evidence>
<dbReference type="GO" id="GO:0007165">
    <property type="term" value="P:signal transduction"/>
    <property type="evidence" value="ECO:0007669"/>
    <property type="project" value="TreeGrafter"/>
</dbReference>
<evidence type="ECO:0000259" key="6">
    <source>
        <dbReference type="Pfam" id="PF07894"/>
    </source>
</evidence>
<gene>
    <name evidence="7" type="ORF">IRJ41_002410</name>
</gene>
<dbReference type="EMBL" id="JAFHDT010000004">
    <property type="protein sequence ID" value="KAI7810484.1"/>
    <property type="molecule type" value="Genomic_DNA"/>
</dbReference>
<reference evidence="7" key="1">
    <citation type="submission" date="2021-02" db="EMBL/GenBank/DDBJ databases">
        <title>Comparative genomics reveals that relaxation of natural selection precedes convergent phenotypic evolution of cavefish.</title>
        <authorList>
            <person name="Peng Z."/>
        </authorList>
    </citation>
    <scope>NUCLEOTIDE SEQUENCE</scope>
    <source>
        <tissue evidence="7">Muscle</tissue>
    </source>
</reference>
<feature type="domain" description="Scaffolding anchor of CK1" evidence="6">
    <location>
        <begin position="15"/>
        <end position="287"/>
    </location>
</feature>
<dbReference type="GO" id="GO:0005856">
    <property type="term" value="C:cytoskeleton"/>
    <property type="evidence" value="ECO:0007669"/>
    <property type="project" value="UniProtKB-SubCell"/>
</dbReference>
<protein>
    <recommendedName>
        <fullName evidence="6">Scaffolding anchor of CK1 domain-containing protein</fullName>
    </recommendedName>
</protein>
<comment type="similarity">
    <text evidence="2">Belongs to the FAM83 family.</text>
</comment>
<dbReference type="InterPro" id="IPR012461">
    <property type="entry name" value="SACK1"/>
</dbReference>
<dbReference type="AlphaFoldDB" id="A0A9W7WYC5"/>
<dbReference type="GO" id="GO:0019901">
    <property type="term" value="F:protein kinase binding"/>
    <property type="evidence" value="ECO:0007669"/>
    <property type="project" value="TreeGrafter"/>
</dbReference>
<feature type="region of interest" description="Disordered" evidence="5">
    <location>
        <begin position="603"/>
        <end position="643"/>
    </location>
</feature>
<evidence type="ECO:0000256" key="1">
    <source>
        <dbReference type="ARBA" id="ARBA00004245"/>
    </source>
</evidence>
<sequence>MALSQVQCLDDNHVNWRVNESKPEFFYSEDQRLALEAFITKGRDAFDSYVKERELRPFLSEPELEHLRRIIEDYKPGSEHQKTDGTTDGEDGAVSLQYWPDLSDISIPNLDLGWPDCNSYRGVTRVHVYTQPPSDGHTHIKEVVRKAIAQAQKMIAVVMDVFTDVDIFKDLIEVGFKKKVAIYIIIDHTAVQNFLHMCERANMHRGHLNNLRVRCIGGAEFYTRSAQRVFGSLGSRFMFVDGDRAVSGSYSFTWTASRLDRNVITVLTGQAVETFDKQFRELYLNSHGVNLSKVPMVDLPEPEPTIVTVPPPVSVTVARKLINPKYALVNVDAASKTSSDKASVKNSSEQNPMAPVPKPHREVTEKPKKHPGLEGLLKADLIPYLPTWPEPDPSSDVIGFINIRDTSKPAPVHLMRSQMFETSQAIRFKDPFTAPPEDPLPEKAIPHLKKTQEVKKDAVDANVESINHPPKDDQPNTHPAVNLQPETNYNSNHQDVPVHVSNSPNTQIQHNDPKPNPPPQEHQPNPKPMNSSCENQQALQQPVPKPRTLQVVVNKAEGTKDEKITLVRREEKQMVNPKVTHRDTHDNDADSMAVTCAHSLKDKDETSTTSDEYFECTDSDTASPTDILPNGRMTGSGRVDRSPDSLNVMARFSQSMLDLRSDDEQSTVEKNLLNAQNVEKAQLYRTVSRSPVRDIYGRAKVVNTKPGAFHTPPNSSGHVIGGHRYWQGKMYDPELPSSGLRQQNLNRTGRSPQRHNPAYGIERLQSTVLQRKSHSPQRPVETHTPLGISFSKLASFKHLRGKVSVNPAGFPLRDHLSRGHNDI</sequence>
<dbReference type="FunFam" id="3.30.870.10:FF:000004">
    <property type="entry name" value="protein FAM83H isoform X2"/>
    <property type="match status" value="1"/>
</dbReference>
<feature type="region of interest" description="Disordered" evidence="5">
    <location>
        <begin position="337"/>
        <end position="371"/>
    </location>
</feature>
<dbReference type="OrthoDB" id="6103632at2759"/>
<organism evidence="7 8">
    <name type="scientific">Triplophysa rosa</name>
    <name type="common">Cave loach</name>
    <dbReference type="NCBI Taxonomy" id="992332"/>
    <lineage>
        <taxon>Eukaryota</taxon>
        <taxon>Metazoa</taxon>
        <taxon>Chordata</taxon>
        <taxon>Craniata</taxon>
        <taxon>Vertebrata</taxon>
        <taxon>Euteleostomi</taxon>
        <taxon>Actinopterygii</taxon>
        <taxon>Neopterygii</taxon>
        <taxon>Teleostei</taxon>
        <taxon>Ostariophysi</taxon>
        <taxon>Cypriniformes</taxon>
        <taxon>Nemacheilidae</taxon>
        <taxon>Triplophysa</taxon>
    </lineage>
</organism>
<evidence type="ECO:0000313" key="7">
    <source>
        <dbReference type="EMBL" id="KAI7810484.1"/>
    </source>
</evidence>